<keyword evidence="4" id="KW-0067">ATP-binding</keyword>
<dbReference type="InterPro" id="IPR011095">
    <property type="entry name" value="Dala_Dala_lig_C"/>
</dbReference>
<organism evidence="6 7">
    <name type="scientific">Nitrosotalea devaniterrae</name>
    <dbReference type="NCBI Taxonomy" id="1078905"/>
    <lineage>
        <taxon>Archaea</taxon>
        <taxon>Nitrososphaerota</taxon>
        <taxon>Nitrososphaeria</taxon>
        <taxon>Nitrosotaleales</taxon>
        <taxon>Nitrosotaleaceae</taxon>
        <taxon>Nitrosotalea</taxon>
    </lineage>
</organism>
<reference evidence="7" key="1">
    <citation type="submission" date="2015-10" db="EMBL/GenBank/DDBJ databases">
        <authorList>
            <person name="Lehtovirta-Morley L.E."/>
            <person name="Vieille C."/>
        </authorList>
    </citation>
    <scope>NUCLEOTIDE SEQUENCE [LARGE SCALE GENOMIC DNA]</scope>
</reference>
<keyword evidence="2 6" id="KW-0436">Ligase</keyword>
<proteinExistence type="inferred from homology"/>
<feature type="domain" description="ATP-grasp" evidence="5">
    <location>
        <begin position="139"/>
        <end position="342"/>
    </location>
</feature>
<dbReference type="SUPFAM" id="SSF52440">
    <property type="entry name" value="PreATP-grasp domain"/>
    <property type="match status" value="1"/>
</dbReference>
<dbReference type="PROSITE" id="PS50975">
    <property type="entry name" value="ATP_GRASP"/>
    <property type="match status" value="1"/>
</dbReference>
<dbReference type="Gene3D" id="3.30.1490.20">
    <property type="entry name" value="ATP-grasp fold, A domain"/>
    <property type="match status" value="1"/>
</dbReference>
<protein>
    <submittedName>
        <fullName evidence="6">Putative D-alanine--D-alanine ligase</fullName>
        <ecNumber evidence="6">6.3.2.4</ecNumber>
    </submittedName>
</protein>
<dbReference type="InterPro" id="IPR011761">
    <property type="entry name" value="ATP-grasp"/>
</dbReference>
<dbReference type="SUPFAM" id="SSF56059">
    <property type="entry name" value="Glutathione synthetase ATP-binding domain-like"/>
    <property type="match status" value="1"/>
</dbReference>
<dbReference type="InterPro" id="IPR013815">
    <property type="entry name" value="ATP_grasp_subdomain_1"/>
</dbReference>
<dbReference type="PANTHER" id="PTHR23132">
    <property type="entry name" value="D-ALANINE--D-ALANINE LIGASE"/>
    <property type="match status" value="1"/>
</dbReference>
<gene>
    <name evidence="6" type="ORF">NDEV_0597</name>
</gene>
<keyword evidence="7" id="KW-1185">Reference proteome</keyword>
<dbReference type="GO" id="GO:0071555">
    <property type="term" value="P:cell wall organization"/>
    <property type="evidence" value="ECO:0007669"/>
    <property type="project" value="UniProtKB-KW"/>
</dbReference>
<dbReference type="Gene3D" id="3.40.50.20">
    <property type="match status" value="1"/>
</dbReference>
<evidence type="ECO:0000256" key="4">
    <source>
        <dbReference type="PROSITE-ProRule" id="PRU00409"/>
    </source>
</evidence>
<evidence type="ECO:0000256" key="2">
    <source>
        <dbReference type="ARBA" id="ARBA00022598"/>
    </source>
</evidence>
<name>A0A128A205_9ARCH</name>
<dbReference type="GO" id="GO:0008716">
    <property type="term" value="F:D-alanine-D-alanine ligase activity"/>
    <property type="evidence" value="ECO:0007669"/>
    <property type="project" value="UniProtKB-EC"/>
</dbReference>
<evidence type="ECO:0000256" key="3">
    <source>
        <dbReference type="ARBA" id="ARBA00023316"/>
    </source>
</evidence>
<dbReference type="EC" id="6.3.2.4" evidence="6"/>
<dbReference type="GO" id="GO:0046872">
    <property type="term" value="F:metal ion binding"/>
    <property type="evidence" value="ECO:0007669"/>
    <property type="project" value="InterPro"/>
</dbReference>
<keyword evidence="3" id="KW-0961">Cell wall biogenesis/degradation</keyword>
<dbReference type="InterPro" id="IPR016185">
    <property type="entry name" value="PreATP-grasp_dom_sf"/>
</dbReference>
<dbReference type="AlphaFoldDB" id="A0A128A205"/>
<dbReference type="EMBL" id="LN890280">
    <property type="protein sequence ID" value="CUR51362.1"/>
    <property type="molecule type" value="Genomic_DNA"/>
</dbReference>
<evidence type="ECO:0000256" key="1">
    <source>
        <dbReference type="ARBA" id="ARBA00010871"/>
    </source>
</evidence>
<evidence type="ECO:0000259" key="5">
    <source>
        <dbReference type="PROSITE" id="PS50975"/>
    </source>
</evidence>
<dbReference type="KEGG" id="ndv:NDEV_0597"/>
<evidence type="ECO:0000313" key="7">
    <source>
        <dbReference type="Proteomes" id="UP000196239"/>
    </source>
</evidence>
<keyword evidence="4" id="KW-0547">Nucleotide-binding</keyword>
<dbReference type="GO" id="GO:0005524">
    <property type="term" value="F:ATP binding"/>
    <property type="evidence" value="ECO:0007669"/>
    <property type="project" value="UniProtKB-UniRule"/>
</dbReference>
<comment type="similarity">
    <text evidence="1">Belongs to the D-alanine--D-alanine ligase family.</text>
</comment>
<dbReference type="PANTHER" id="PTHR23132:SF23">
    <property type="entry name" value="D-ALANINE--D-ALANINE LIGASE B"/>
    <property type="match status" value="1"/>
</dbReference>
<sequence>MVKERKGKIGRTVEQTIHRQMDDNLTIGITFDTKEDFKFDQDDPWDWDAEFQVSMAIDDIVRALEDLGHHTTLIGSGRKLVDNFSKHENEVDIIFNIAEGKFGRSRESQIPALLEMAGIPYVGSDAYALTVSLNKWHTKIIGKTCGVRTPEFTVVENIDFLKKENVLKYPVITKLCYGGSSMGIDDDSKIYDFTELQKRVKYMLRTYSQPVLVEEFITGTEVDIPILGNMPNKIFGIVGISIDDKDMGNRYLTSKIVYEDGYCFRYPLNADFEPEAAQMALNMYNALGCRDFGRVDMRITPDGIPYFLEINPYPYLGKHSSFNYIAEKNGMAYKDVIEMIMQNAIGRYNF</sequence>
<dbReference type="Gene3D" id="3.30.470.20">
    <property type="entry name" value="ATP-grasp fold, B domain"/>
    <property type="match status" value="1"/>
</dbReference>
<accession>A0A128A205</accession>
<dbReference type="Proteomes" id="UP000196239">
    <property type="component" value="Chromosome 1"/>
</dbReference>
<evidence type="ECO:0000313" key="6">
    <source>
        <dbReference type="EMBL" id="CUR51362.1"/>
    </source>
</evidence>
<dbReference type="Pfam" id="PF07478">
    <property type="entry name" value="Dala_Dala_lig_C"/>
    <property type="match status" value="1"/>
</dbReference>